<dbReference type="CDD" id="cd03801">
    <property type="entry name" value="GT4_PimA-like"/>
    <property type="match status" value="1"/>
</dbReference>
<proteinExistence type="predicted"/>
<accession>A0A1I2XSP6</accession>
<keyword evidence="2" id="KW-0808">Transferase</keyword>
<protein>
    <submittedName>
        <fullName evidence="2">Glycosyltransferase involved in cell wall bisynthesis</fullName>
    </submittedName>
</protein>
<dbReference type="Pfam" id="PF00534">
    <property type="entry name" value="Glycos_transf_1"/>
    <property type="match status" value="1"/>
</dbReference>
<gene>
    <name evidence="2" type="ORF">SAMN04487988_12221</name>
</gene>
<dbReference type="EMBL" id="FOPC01000022">
    <property type="protein sequence ID" value="SFH16099.1"/>
    <property type="molecule type" value="Genomic_DNA"/>
</dbReference>
<reference evidence="3" key="1">
    <citation type="submission" date="2016-10" db="EMBL/GenBank/DDBJ databases">
        <authorList>
            <person name="Varghese N."/>
            <person name="Submissions S."/>
        </authorList>
    </citation>
    <scope>NUCLEOTIDE SEQUENCE [LARGE SCALE GENOMIC DNA]</scope>
    <source>
        <strain evidence="3">DSM 19315</strain>
    </source>
</reference>
<sequence>MRHDHLKIGNRYLVVRSTPSVEAPFKLQSEPGIEILDGDDLDANSLMLLAKEYNPDIIYLAGWGDKRFTAVGKYFKAKGKPVILGMDNQWLGTIKQRVAGTFGTSFLKQFSSHIWVPGLPQFPFAQRLGFSSNQILTNLYCADEKLFEDINQNTFKRQLLFVGRLVEHKGLLNLFRVLQKLLDEGRLDLRVKLIGNGPLKSKIPQDDLIEHIPFVSPEDLPEIMKNAGFFILPSLYEAWGVVVHEAVLAGLPIVSTYETGASTAFVIPNFNGFLYNASKLKDLKSIILQIQDMSEDTYFNFSKNSKTLSKKISLDFWSANLNSVITNPN</sequence>
<feature type="domain" description="Glycosyl transferase family 1" evidence="1">
    <location>
        <begin position="144"/>
        <end position="306"/>
    </location>
</feature>
<dbReference type="Proteomes" id="UP000199642">
    <property type="component" value="Unassembled WGS sequence"/>
</dbReference>
<keyword evidence="3" id="KW-1185">Reference proteome</keyword>
<dbReference type="STRING" id="435880.SAMN04487988_12221"/>
<dbReference type="AlphaFoldDB" id="A0A1I2XSP6"/>
<dbReference type="PANTHER" id="PTHR12526:SF638">
    <property type="entry name" value="SPORE COAT PROTEIN SA"/>
    <property type="match status" value="1"/>
</dbReference>
<evidence type="ECO:0000313" key="3">
    <source>
        <dbReference type="Proteomes" id="UP000199642"/>
    </source>
</evidence>
<evidence type="ECO:0000313" key="2">
    <source>
        <dbReference type="EMBL" id="SFH16099.1"/>
    </source>
</evidence>
<evidence type="ECO:0000259" key="1">
    <source>
        <dbReference type="Pfam" id="PF00534"/>
    </source>
</evidence>
<dbReference type="PANTHER" id="PTHR12526">
    <property type="entry name" value="GLYCOSYLTRANSFERASE"/>
    <property type="match status" value="1"/>
</dbReference>
<dbReference type="SUPFAM" id="SSF53756">
    <property type="entry name" value="UDP-Glycosyltransferase/glycogen phosphorylase"/>
    <property type="match status" value="1"/>
</dbReference>
<dbReference type="InterPro" id="IPR001296">
    <property type="entry name" value="Glyco_trans_1"/>
</dbReference>
<name>A0A1I2XSP6_9BACT</name>
<dbReference type="GO" id="GO:0016757">
    <property type="term" value="F:glycosyltransferase activity"/>
    <property type="evidence" value="ECO:0007669"/>
    <property type="project" value="InterPro"/>
</dbReference>
<organism evidence="2 3">
    <name type="scientific">Algoriphagus hitonicola</name>
    <dbReference type="NCBI Taxonomy" id="435880"/>
    <lineage>
        <taxon>Bacteria</taxon>
        <taxon>Pseudomonadati</taxon>
        <taxon>Bacteroidota</taxon>
        <taxon>Cytophagia</taxon>
        <taxon>Cytophagales</taxon>
        <taxon>Cyclobacteriaceae</taxon>
        <taxon>Algoriphagus</taxon>
    </lineage>
</organism>
<dbReference type="Gene3D" id="3.40.50.2000">
    <property type="entry name" value="Glycogen Phosphorylase B"/>
    <property type="match status" value="1"/>
</dbReference>